<dbReference type="AlphaFoldDB" id="A0AAE1D019"/>
<name>A0AAE1D019_9GAST</name>
<comment type="caution">
    <text evidence="1">The sequence shown here is derived from an EMBL/GenBank/DDBJ whole genome shotgun (WGS) entry which is preliminary data.</text>
</comment>
<dbReference type="EMBL" id="JAWDGP010006036">
    <property type="protein sequence ID" value="KAK3748215.1"/>
    <property type="molecule type" value="Genomic_DNA"/>
</dbReference>
<keyword evidence="2" id="KW-1185">Reference proteome</keyword>
<proteinExistence type="predicted"/>
<sequence length="141" mass="16147">MATLRNRTQDTLFSVQDSKHQTGWRIKFPLLQAVEEQAIQARSVECGRVERAPLQVVDDLFIHSPPPTLQPRIQMLFLSFCLFPFRRFSLPTMHVACWARQTPHQITTSVVSPSHPGILNKQLHRLRQNTPGTQELLPDGN</sequence>
<evidence type="ECO:0000313" key="1">
    <source>
        <dbReference type="EMBL" id="KAK3748215.1"/>
    </source>
</evidence>
<protein>
    <submittedName>
        <fullName evidence="1">Uncharacterized protein</fullName>
    </submittedName>
</protein>
<dbReference type="Proteomes" id="UP001283361">
    <property type="component" value="Unassembled WGS sequence"/>
</dbReference>
<organism evidence="1 2">
    <name type="scientific">Elysia crispata</name>
    <name type="common">lettuce slug</name>
    <dbReference type="NCBI Taxonomy" id="231223"/>
    <lineage>
        <taxon>Eukaryota</taxon>
        <taxon>Metazoa</taxon>
        <taxon>Spiralia</taxon>
        <taxon>Lophotrochozoa</taxon>
        <taxon>Mollusca</taxon>
        <taxon>Gastropoda</taxon>
        <taxon>Heterobranchia</taxon>
        <taxon>Euthyneura</taxon>
        <taxon>Panpulmonata</taxon>
        <taxon>Sacoglossa</taxon>
        <taxon>Placobranchoidea</taxon>
        <taxon>Plakobranchidae</taxon>
        <taxon>Elysia</taxon>
    </lineage>
</organism>
<evidence type="ECO:0000313" key="2">
    <source>
        <dbReference type="Proteomes" id="UP001283361"/>
    </source>
</evidence>
<accession>A0AAE1D019</accession>
<gene>
    <name evidence="1" type="ORF">RRG08_039468</name>
</gene>
<reference evidence="1" key="1">
    <citation type="journal article" date="2023" name="G3 (Bethesda)">
        <title>A reference genome for the long-term kleptoplast-retaining sea slug Elysia crispata morphotype clarki.</title>
        <authorList>
            <person name="Eastman K.E."/>
            <person name="Pendleton A.L."/>
            <person name="Shaikh M.A."/>
            <person name="Suttiyut T."/>
            <person name="Ogas R."/>
            <person name="Tomko P."/>
            <person name="Gavelis G."/>
            <person name="Widhalm J.R."/>
            <person name="Wisecaver J.H."/>
        </authorList>
    </citation>
    <scope>NUCLEOTIDE SEQUENCE</scope>
    <source>
        <strain evidence="1">ECLA1</strain>
    </source>
</reference>